<dbReference type="STRING" id="1635173.WH52_02595"/>
<sequence>MQQKIVLIGGPGTGKSTVLNELINRGFECMPEISREVTLKAQKEGIDQLFLTQPLLFSQMLLEGREQQYIDAKNSTSEIVFFDRGIPDVHAYMNYLGNEYPPVYKEKSSQYIYDKVFMLAPWEEIYQSDNERYETFEQAVKIDTFLRDAYQEIGYKIINVPFGTVKERCDYILHSLQNDVQ</sequence>
<dbReference type="Gene3D" id="3.40.50.300">
    <property type="entry name" value="P-loop containing nucleotide triphosphate hydrolases"/>
    <property type="match status" value="1"/>
</dbReference>
<organism evidence="2 3">
    <name type="scientific">Tenacibaculum holothuriorum</name>
    <dbReference type="NCBI Taxonomy" id="1635173"/>
    <lineage>
        <taxon>Bacteria</taxon>
        <taxon>Pseudomonadati</taxon>
        <taxon>Bacteroidota</taxon>
        <taxon>Flavobacteriia</taxon>
        <taxon>Flavobacteriales</taxon>
        <taxon>Flavobacteriaceae</taxon>
        <taxon>Tenacibaculum</taxon>
    </lineage>
</organism>
<dbReference type="InterPro" id="IPR027417">
    <property type="entry name" value="P-loop_NTPase"/>
</dbReference>
<dbReference type="InParanoid" id="A0A1Y2PH94"/>
<dbReference type="AlphaFoldDB" id="A0A1Y2PH94"/>
<evidence type="ECO:0000313" key="2">
    <source>
        <dbReference type="EMBL" id="OSY89540.1"/>
    </source>
</evidence>
<dbReference type="InterPro" id="IPR038727">
    <property type="entry name" value="NadR/Ttd14_AAA_dom"/>
</dbReference>
<evidence type="ECO:0000259" key="1">
    <source>
        <dbReference type="Pfam" id="PF13521"/>
    </source>
</evidence>
<dbReference type="EMBL" id="LAPZ01000001">
    <property type="protein sequence ID" value="OSY89540.1"/>
    <property type="molecule type" value="Genomic_DNA"/>
</dbReference>
<proteinExistence type="predicted"/>
<feature type="domain" description="NadR/Ttd14 AAA" evidence="1">
    <location>
        <begin position="4"/>
        <end position="168"/>
    </location>
</feature>
<gene>
    <name evidence="2" type="ORF">WH52_02595</name>
</gene>
<comment type="caution">
    <text evidence="2">The sequence shown here is derived from an EMBL/GenBank/DDBJ whole genome shotgun (WGS) entry which is preliminary data.</text>
</comment>
<evidence type="ECO:0000313" key="3">
    <source>
        <dbReference type="Proteomes" id="UP000194221"/>
    </source>
</evidence>
<dbReference type="Pfam" id="PF13521">
    <property type="entry name" value="AAA_28"/>
    <property type="match status" value="1"/>
</dbReference>
<protein>
    <submittedName>
        <fullName evidence="2">ATPase</fullName>
    </submittedName>
</protein>
<dbReference type="Proteomes" id="UP000194221">
    <property type="component" value="Unassembled WGS sequence"/>
</dbReference>
<name>A0A1Y2PH94_9FLAO</name>
<dbReference type="OrthoDB" id="5638848at2"/>
<dbReference type="RefSeq" id="WP_086029355.1">
    <property type="nucleotide sequence ID" value="NZ_LAPZ01000001.1"/>
</dbReference>
<accession>A0A1Y2PH94</accession>
<keyword evidence="3" id="KW-1185">Reference proteome</keyword>
<dbReference type="SUPFAM" id="SSF52540">
    <property type="entry name" value="P-loop containing nucleoside triphosphate hydrolases"/>
    <property type="match status" value="1"/>
</dbReference>
<reference evidence="2 3" key="1">
    <citation type="submission" date="2015-03" db="EMBL/GenBank/DDBJ databases">
        <title>Genome sequence of Tenacibaculum sp. S2-2, isolated from intestinal microbiota of sea cucumber, Apostichopus japonicas.</title>
        <authorList>
            <person name="Shao Z."/>
            <person name="Wang L."/>
            <person name="Li X."/>
        </authorList>
    </citation>
    <scope>NUCLEOTIDE SEQUENCE [LARGE SCALE GENOMIC DNA]</scope>
    <source>
        <strain evidence="2 3">S2-2</strain>
    </source>
</reference>